<organism evidence="6 7">
    <name type="scientific">Paenibacillus melissococcoides</name>
    <dbReference type="NCBI Taxonomy" id="2912268"/>
    <lineage>
        <taxon>Bacteria</taxon>
        <taxon>Bacillati</taxon>
        <taxon>Bacillota</taxon>
        <taxon>Bacilli</taxon>
        <taxon>Bacillales</taxon>
        <taxon>Paenibacillaceae</taxon>
        <taxon>Paenibacillus</taxon>
    </lineage>
</organism>
<feature type="compositionally biased region" description="Basic and acidic residues" evidence="4">
    <location>
        <begin position="172"/>
        <end position="200"/>
    </location>
</feature>
<keyword evidence="2" id="KW-1283">Bacterial microcompartment</keyword>
<feature type="compositionally biased region" description="Basic and acidic residues" evidence="4">
    <location>
        <begin position="139"/>
        <end position="153"/>
    </location>
</feature>
<feature type="domain" description="BMC" evidence="5">
    <location>
        <begin position="5"/>
        <end position="92"/>
    </location>
</feature>
<dbReference type="Pfam" id="PF00936">
    <property type="entry name" value="BMC"/>
    <property type="match status" value="1"/>
</dbReference>
<dbReference type="InterPro" id="IPR000249">
    <property type="entry name" value="BMC_dom"/>
</dbReference>
<dbReference type="InterPro" id="IPR044872">
    <property type="entry name" value="CcmK/CsoS1_BMC"/>
</dbReference>
<dbReference type="PANTHER" id="PTHR33941">
    <property type="entry name" value="PROPANEDIOL UTILIZATION PROTEIN PDUA"/>
    <property type="match status" value="1"/>
</dbReference>
<dbReference type="InterPro" id="IPR037233">
    <property type="entry name" value="CcmK-like_sf"/>
</dbReference>
<dbReference type="SUPFAM" id="SSF143414">
    <property type="entry name" value="CcmK-like"/>
    <property type="match status" value="1"/>
</dbReference>
<dbReference type="SMART" id="SM00877">
    <property type="entry name" value="BMC"/>
    <property type="match status" value="1"/>
</dbReference>
<dbReference type="PANTHER" id="PTHR33941:SF11">
    <property type="entry name" value="BACTERIAL MICROCOMPARTMENT SHELL PROTEIN PDUJ"/>
    <property type="match status" value="1"/>
</dbReference>
<evidence type="ECO:0000313" key="7">
    <source>
        <dbReference type="Proteomes" id="UP001154322"/>
    </source>
</evidence>
<accession>A0ABM9FVH5</accession>
<feature type="region of interest" description="Disordered" evidence="4">
    <location>
        <begin position="127"/>
        <end position="200"/>
    </location>
</feature>
<dbReference type="EMBL" id="CALYLO010000001">
    <property type="protein sequence ID" value="CAH8242916.1"/>
    <property type="molecule type" value="Genomic_DNA"/>
</dbReference>
<evidence type="ECO:0000313" key="6">
    <source>
        <dbReference type="EMBL" id="CAH8242916.1"/>
    </source>
</evidence>
<reference evidence="6" key="1">
    <citation type="submission" date="2022-06" db="EMBL/GenBank/DDBJ databases">
        <authorList>
            <person name="Dietemann V."/>
            <person name="Ory F."/>
            <person name="Dainat B."/>
            <person name="Oberhansli S."/>
        </authorList>
    </citation>
    <scope>NUCLEOTIDE SEQUENCE</scope>
    <source>
        <strain evidence="6">Ena-SAMPLE-TAB-26-04-2022-14:26:32:270-5432</strain>
    </source>
</reference>
<gene>
    <name evidence="6" type="ORF">WJ0W_000125</name>
</gene>
<evidence type="ECO:0000256" key="4">
    <source>
        <dbReference type="SAM" id="MobiDB-lite"/>
    </source>
</evidence>
<name>A0ABM9FVH5_9BACL</name>
<comment type="caution">
    <text evidence="6">The sequence shown here is derived from an EMBL/GenBank/DDBJ whole genome shotgun (WGS) entry which is preliminary data.</text>
</comment>
<comment type="subcellular location">
    <subcellularLocation>
        <location evidence="1">Bacterial microcompartment</location>
    </subcellularLocation>
</comment>
<dbReference type="Gene3D" id="3.30.70.1710">
    <property type="match status" value="1"/>
</dbReference>
<dbReference type="PROSITE" id="PS51930">
    <property type="entry name" value="BMC_2"/>
    <property type="match status" value="1"/>
</dbReference>
<keyword evidence="7" id="KW-1185">Reference proteome</keyword>
<dbReference type="Proteomes" id="UP001154322">
    <property type="component" value="Unassembled WGS sequence"/>
</dbReference>
<protein>
    <submittedName>
        <fullName evidence="6">BMC domain-containing protein</fullName>
    </submittedName>
</protein>
<dbReference type="InterPro" id="IPR050575">
    <property type="entry name" value="BMC_shell"/>
</dbReference>
<proteinExistence type="inferred from homology"/>
<dbReference type="RefSeq" id="WP_213430195.1">
    <property type="nucleotide sequence ID" value="NZ_AP031286.1"/>
</dbReference>
<comment type="similarity">
    <text evidence="3">Belongs to the bacterial microcompartments protein family.</text>
</comment>
<evidence type="ECO:0000256" key="3">
    <source>
        <dbReference type="PROSITE-ProRule" id="PRU01278"/>
    </source>
</evidence>
<sequence>MTYDAIGVIEARYFATALEMTDAMSKAAQVEWLASEKALGGRLVTIIIGGDVANVKAAVEAAKAVCAGKAVNPLAHAAVILNPHAEIMKFVMSAKAGKEECAGSAGAAVAAAWDAAKAAAETALDAGKASSSEQAVSEPKAKPDPAADAEARPAARAGTKTPSTRKASRPAAVEKNKMKEEQRDEPSIGDCGDERLDGGD</sequence>
<evidence type="ECO:0000256" key="2">
    <source>
        <dbReference type="ARBA" id="ARBA00024446"/>
    </source>
</evidence>
<dbReference type="CDD" id="cd06169">
    <property type="entry name" value="BMC"/>
    <property type="match status" value="1"/>
</dbReference>
<evidence type="ECO:0000256" key="1">
    <source>
        <dbReference type="ARBA" id="ARBA00024322"/>
    </source>
</evidence>
<evidence type="ECO:0000259" key="5">
    <source>
        <dbReference type="PROSITE" id="PS51930"/>
    </source>
</evidence>